<evidence type="ECO:0000313" key="3">
    <source>
        <dbReference type="Proteomes" id="UP000295122"/>
    </source>
</evidence>
<dbReference type="AlphaFoldDB" id="A0A4R7BWJ2"/>
<dbReference type="Pfam" id="PF12728">
    <property type="entry name" value="HTH_17"/>
    <property type="match status" value="1"/>
</dbReference>
<proteinExistence type="predicted"/>
<comment type="caution">
    <text evidence="2">The sequence shown here is derived from an EMBL/GenBank/DDBJ whole genome shotgun (WGS) entry which is preliminary data.</text>
</comment>
<evidence type="ECO:0000313" key="2">
    <source>
        <dbReference type="EMBL" id="TDR90250.1"/>
    </source>
</evidence>
<dbReference type="Proteomes" id="UP000295122">
    <property type="component" value="Unassembled WGS sequence"/>
</dbReference>
<reference evidence="2 3" key="1">
    <citation type="submission" date="2019-03" db="EMBL/GenBank/DDBJ databases">
        <title>Genomic Encyclopedia of Type Strains, Phase IV (KMG-IV): sequencing the most valuable type-strain genomes for metagenomic binning, comparative biology and taxonomic classification.</title>
        <authorList>
            <person name="Goeker M."/>
        </authorList>
    </citation>
    <scope>NUCLEOTIDE SEQUENCE [LARGE SCALE GENOMIC DNA]</scope>
    <source>
        <strain evidence="2 3">DSM 25903</strain>
    </source>
</reference>
<dbReference type="EMBL" id="SNZR01000013">
    <property type="protein sequence ID" value="TDR90250.1"/>
    <property type="molecule type" value="Genomic_DNA"/>
</dbReference>
<dbReference type="InterPro" id="IPR041657">
    <property type="entry name" value="HTH_17"/>
</dbReference>
<evidence type="ECO:0000259" key="1">
    <source>
        <dbReference type="Pfam" id="PF12728"/>
    </source>
</evidence>
<protein>
    <submittedName>
        <fullName evidence="2">Excisionase family DNA binding protein</fullName>
    </submittedName>
</protein>
<accession>A0A4R7BWJ2</accession>
<gene>
    <name evidence="2" type="ORF">EV668_3092</name>
</gene>
<name>A0A4R7BWJ2_9HYPH</name>
<organism evidence="2 3">
    <name type="scientific">Enterovirga rhinocerotis</name>
    <dbReference type="NCBI Taxonomy" id="1339210"/>
    <lineage>
        <taxon>Bacteria</taxon>
        <taxon>Pseudomonadati</taxon>
        <taxon>Pseudomonadota</taxon>
        <taxon>Alphaproteobacteria</taxon>
        <taxon>Hyphomicrobiales</taxon>
        <taxon>Methylobacteriaceae</taxon>
        <taxon>Enterovirga</taxon>
    </lineage>
</organism>
<keyword evidence="3" id="KW-1185">Reference proteome</keyword>
<sequence>MSTQIAPLADRVEEAAAAIGVSKSTMWELIAQGAVAARKIGGATVIRHDDLVAFLDAAALTDATKRAQSSIR</sequence>
<dbReference type="RefSeq" id="WP_133771488.1">
    <property type="nucleotide sequence ID" value="NZ_SNZR01000013.1"/>
</dbReference>
<feature type="domain" description="Helix-turn-helix" evidence="1">
    <location>
        <begin position="12"/>
        <end position="57"/>
    </location>
</feature>